<sequence>MEIGMWNNMSELPHPVSWVQSIPQLLSSPYSLEEYVRLKDGKRVVDVYNVSMSVLEEIDAPLAELLTRFDPVSYPPSKSLAKSEKDEIMDLFGDFSRNTNEKDVRMKCIAAAIIPATLYAVRSVHELGGVCKGQRLVVPLSLASSILSSIHSLSSPLSHSSFDLVSFWLVETINVLSNIEGLTAVLRGHIEDTLVQRVALKFFAPFLASSTDLQRIQPSCLSKKGLSTISHLFTALPVPSTVRSSLQPCASFFSTLKEDMKITKAIPQLNPFVIVDNTTPTFHDVSLLSHSQMQYGEWEKVQYCWFDIEPQSECIFGDIDGMFGEDSRFSRLQSADSNIKWRRIGVPALFAIVNNAIVTAKEGETLLLANTLQQNDLILLSRVNSMCRGILSGAAPQPFSSSVSMPHLGEDALLSVKQQLLGTSWYTHVHTLPPLHRLYVLPFGCYVDEYIRVMSTASSSILIQCTPFKLPQDTETTSMVTLITGRKVAQDAVHRIEWDALARQSLALFGEEYDTETTSMVTLITGRKVAQDAVHRIEWDALARQSLALFGEEYGDPSVLQAMYSLYQSLCESLMMAAFSMGVGGGEGERGDGLGKASKEGASRGSSGKSGSKTFQKFGFDDVSVSSITPILMHINKSVILSPVIAKCVCEILTSGWSPRLAEVATIIPASFDSRKLVHMIINSYRMGRQESDNPPEISPLVASTISIGMPRSMGTTSSASAVSATSSASPLFPLPRSIPWLISALSLFNSLRIVATVTKGDRHHALLHHFCPAFFYSPQCVIFEHYISATSSASPLFPLPRSIPWLISALSLFNSLRIVATVTKGDRHHALLHHFCPAFFYSPQCVIFEHYSQYFICDVFKYSLSRVLFERKHPQFRSQTTQGSSRIIPPHSVSSRTGAGHYAPPQTYRHHYTNPNSSYLLGDVTARSDRSDRDEPTMLSVSASARGPPGSASRGTSRGVVTEIPPQPLMIKRNIRPKPIKDATEIPDLLMNIFLEEYEEEAGKWINVVAKEGFANKIWELLFANKNSIDAVSSCFSKIYGELEQRKFRISESDIQDLNLSFKRILIHHTLSLARRRCVLNSALSHVMDTDLSSTLAVDSLQTVKNAKQTAKLHVNKILSELGQDKALIIEQEKQLSVDESSLKEVEEEIVMVKVALSRPLSELEIVMEKCNEITSALTKQDLFNLADNLNGSRIEAEIVGAMLVVHASTKLKGKVTQDTRLRTFQRLLAKPDLFLKELQHISSKDLSPSVVQAATAHIARAVMLCHRSYAAELKETPQKSGTGTVFGKKNLRDSFGMKRSPSQKSVITSRTMTSRTTKPKASTEFQFQARMTASDALRLLLDNSLALVIPHKEPEPEKPTTRRGIRSSRMVSHRGVRTPTSAKPLLGKVIS</sequence>
<accession>A0ABQ5K3P6</accession>
<dbReference type="EMBL" id="BQXS01012493">
    <property type="protein sequence ID" value="GKT23958.1"/>
    <property type="molecule type" value="Genomic_DNA"/>
</dbReference>
<evidence type="ECO:0000313" key="2">
    <source>
        <dbReference type="EMBL" id="GKT23958.1"/>
    </source>
</evidence>
<feature type="compositionally biased region" description="Low complexity" evidence="1">
    <location>
        <begin position="943"/>
        <end position="956"/>
    </location>
</feature>
<dbReference type="Proteomes" id="UP001057375">
    <property type="component" value="Unassembled WGS sequence"/>
</dbReference>
<keyword evidence="3" id="KW-1185">Reference proteome</keyword>
<comment type="caution">
    <text evidence="2">The sequence shown here is derived from an EMBL/GenBank/DDBJ whole genome shotgun (WGS) entry which is preliminary data.</text>
</comment>
<dbReference type="Gene3D" id="1.20.920.20">
    <property type="match status" value="1"/>
</dbReference>
<reference evidence="2" key="1">
    <citation type="submission" date="2022-03" db="EMBL/GenBank/DDBJ databases">
        <title>Draft genome sequence of Aduncisulcus paluster, a free-living microaerophilic Fornicata.</title>
        <authorList>
            <person name="Yuyama I."/>
            <person name="Kume K."/>
            <person name="Tamura T."/>
            <person name="Inagaki Y."/>
            <person name="Hashimoto T."/>
        </authorList>
    </citation>
    <scope>NUCLEOTIDE SEQUENCE</scope>
    <source>
        <strain evidence="2">NY0171</strain>
    </source>
</reference>
<name>A0ABQ5K3P6_9EUKA</name>
<feature type="region of interest" description="Disordered" evidence="1">
    <location>
        <begin position="1278"/>
        <end position="1307"/>
    </location>
</feature>
<feature type="region of interest" description="Disordered" evidence="1">
    <location>
        <begin position="880"/>
        <end position="962"/>
    </location>
</feature>
<feature type="compositionally biased region" description="Basic and acidic residues" evidence="1">
    <location>
        <begin position="927"/>
        <end position="937"/>
    </location>
</feature>
<organism evidence="2 3">
    <name type="scientific">Aduncisulcus paluster</name>
    <dbReference type="NCBI Taxonomy" id="2918883"/>
    <lineage>
        <taxon>Eukaryota</taxon>
        <taxon>Metamonada</taxon>
        <taxon>Carpediemonas-like organisms</taxon>
        <taxon>Aduncisulcus</taxon>
    </lineage>
</organism>
<gene>
    <name evidence="2" type="ORF">ADUPG1_012594</name>
</gene>
<feature type="region of interest" description="Disordered" evidence="1">
    <location>
        <begin position="1354"/>
        <end position="1385"/>
    </location>
</feature>
<feature type="compositionally biased region" description="Basic and acidic residues" evidence="1">
    <location>
        <begin position="590"/>
        <end position="602"/>
    </location>
</feature>
<evidence type="ECO:0000313" key="3">
    <source>
        <dbReference type="Proteomes" id="UP001057375"/>
    </source>
</evidence>
<feature type="non-terminal residue" evidence="2">
    <location>
        <position position="1393"/>
    </location>
</feature>
<feature type="compositionally biased region" description="Basic residues" evidence="1">
    <location>
        <begin position="1363"/>
        <end position="1378"/>
    </location>
</feature>
<protein>
    <submittedName>
        <fullName evidence="2">Uncharacterized protein</fullName>
    </submittedName>
</protein>
<proteinExistence type="predicted"/>
<feature type="region of interest" description="Disordered" evidence="1">
    <location>
        <begin position="590"/>
        <end position="611"/>
    </location>
</feature>
<evidence type="ECO:0000256" key="1">
    <source>
        <dbReference type="SAM" id="MobiDB-lite"/>
    </source>
</evidence>